<dbReference type="Proteomes" id="UP000789390">
    <property type="component" value="Unassembled WGS sequence"/>
</dbReference>
<evidence type="ECO:0000313" key="3">
    <source>
        <dbReference type="EMBL" id="CAH0109883.1"/>
    </source>
</evidence>
<dbReference type="AlphaFoldDB" id="A0A8J2RWY5"/>
<keyword evidence="4" id="KW-1185">Reference proteome</keyword>
<sequence>MFSPLFLFSLLVAAVSSASIYPASTFKVDEVIKTSDVSSMSIPSYKIVHPGNIHAALKPKIEYDFLPFISAPPRLLSAEESAEAISKSAESEEPNQDGIVTSDESDEELLLPLLMSNPAEVAVKASPVAEAIAK</sequence>
<organism evidence="3 4">
    <name type="scientific">Daphnia galeata</name>
    <dbReference type="NCBI Taxonomy" id="27404"/>
    <lineage>
        <taxon>Eukaryota</taxon>
        <taxon>Metazoa</taxon>
        <taxon>Ecdysozoa</taxon>
        <taxon>Arthropoda</taxon>
        <taxon>Crustacea</taxon>
        <taxon>Branchiopoda</taxon>
        <taxon>Diplostraca</taxon>
        <taxon>Cladocera</taxon>
        <taxon>Anomopoda</taxon>
        <taxon>Daphniidae</taxon>
        <taxon>Daphnia</taxon>
    </lineage>
</organism>
<comment type="caution">
    <text evidence="3">The sequence shown here is derived from an EMBL/GenBank/DDBJ whole genome shotgun (WGS) entry which is preliminary data.</text>
</comment>
<feature type="signal peptide" evidence="2">
    <location>
        <begin position="1"/>
        <end position="17"/>
    </location>
</feature>
<reference evidence="3" key="1">
    <citation type="submission" date="2021-11" db="EMBL/GenBank/DDBJ databases">
        <authorList>
            <person name="Schell T."/>
        </authorList>
    </citation>
    <scope>NUCLEOTIDE SEQUENCE</scope>
    <source>
        <strain evidence="3">M5</strain>
    </source>
</reference>
<name>A0A8J2RWY5_9CRUS</name>
<protein>
    <submittedName>
        <fullName evidence="3">Uncharacterized protein</fullName>
    </submittedName>
</protein>
<dbReference type="EMBL" id="CAKKLH010000296">
    <property type="protein sequence ID" value="CAH0109883.1"/>
    <property type="molecule type" value="Genomic_DNA"/>
</dbReference>
<proteinExistence type="predicted"/>
<feature type="chain" id="PRO_5035294238" evidence="2">
    <location>
        <begin position="18"/>
        <end position="134"/>
    </location>
</feature>
<dbReference type="OrthoDB" id="10405930at2759"/>
<gene>
    <name evidence="3" type="ORF">DGAL_LOCUS13373</name>
</gene>
<evidence type="ECO:0000313" key="4">
    <source>
        <dbReference type="Proteomes" id="UP000789390"/>
    </source>
</evidence>
<accession>A0A8J2RWY5</accession>
<feature type="region of interest" description="Disordered" evidence="1">
    <location>
        <begin position="81"/>
        <end position="103"/>
    </location>
</feature>
<keyword evidence="2" id="KW-0732">Signal</keyword>
<evidence type="ECO:0000256" key="2">
    <source>
        <dbReference type="SAM" id="SignalP"/>
    </source>
</evidence>
<evidence type="ECO:0000256" key="1">
    <source>
        <dbReference type="SAM" id="MobiDB-lite"/>
    </source>
</evidence>